<gene>
    <name evidence="1" type="ORF">L1049_022897</name>
</gene>
<keyword evidence="2" id="KW-1185">Reference proteome</keyword>
<dbReference type="Proteomes" id="UP001415857">
    <property type="component" value="Unassembled WGS sequence"/>
</dbReference>
<evidence type="ECO:0000313" key="2">
    <source>
        <dbReference type="Proteomes" id="UP001415857"/>
    </source>
</evidence>
<organism evidence="1 2">
    <name type="scientific">Liquidambar formosana</name>
    <name type="common">Formosan gum</name>
    <dbReference type="NCBI Taxonomy" id="63359"/>
    <lineage>
        <taxon>Eukaryota</taxon>
        <taxon>Viridiplantae</taxon>
        <taxon>Streptophyta</taxon>
        <taxon>Embryophyta</taxon>
        <taxon>Tracheophyta</taxon>
        <taxon>Spermatophyta</taxon>
        <taxon>Magnoliopsida</taxon>
        <taxon>eudicotyledons</taxon>
        <taxon>Gunneridae</taxon>
        <taxon>Pentapetalae</taxon>
        <taxon>Saxifragales</taxon>
        <taxon>Altingiaceae</taxon>
        <taxon>Liquidambar</taxon>
    </lineage>
</organism>
<reference evidence="1 2" key="1">
    <citation type="journal article" date="2024" name="Plant J.">
        <title>Genome sequences and population genomics reveal climatic adaptation and genomic divergence between two closely related sweetgum species.</title>
        <authorList>
            <person name="Xu W.Q."/>
            <person name="Ren C.Q."/>
            <person name="Zhang X.Y."/>
            <person name="Comes H.P."/>
            <person name="Liu X.H."/>
            <person name="Li Y.G."/>
            <person name="Kettle C.J."/>
            <person name="Jalonen R."/>
            <person name="Gaisberger H."/>
            <person name="Ma Y.Z."/>
            <person name="Qiu Y.X."/>
        </authorList>
    </citation>
    <scope>NUCLEOTIDE SEQUENCE [LARGE SCALE GENOMIC DNA]</scope>
    <source>
        <strain evidence="1">Hangzhou</strain>
    </source>
</reference>
<evidence type="ECO:0000313" key="1">
    <source>
        <dbReference type="EMBL" id="KAK9275630.1"/>
    </source>
</evidence>
<sequence length="78" mass="9115">MARDYSGLPKHHQLESKRRRLIWILGSSISLDFDSHHHVEIKNFGGSQKIRPCDMSYGEYTPCQDLVRAKKFDPNMLK</sequence>
<name>A0AAP0REN3_LIQFO</name>
<accession>A0AAP0REN3</accession>
<dbReference type="AlphaFoldDB" id="A0AAP0REN3"/>
<comment type="caution">
    <text evidence="1">The sequence shown here is derived from an EMBL/GenBank/DDBJ whole genome shotgun (WGS) entry which is preliminary data.</text>
</comment>
<protein>
    <submittedName>
        <fullName evidence="1">Uncharacterized protein</fullName>
    </submittedName>
</protein>
<proteinExistence type="predicted"/>
<dbReference type="EMBL" id="JBBPBK010000011">
    <property type="protein sequence ID" value="KAK9275630.1"/>
    <property type="molecule type" value="Genomic_DNA"/>
</dbReference>